<dbReference type="GeneID" id="94835791"/>
<evidence type="ECO:0000313" key="2">
    <source>
        <dbReference type="EMBL" id="OHT10767.1"/>
    </source>
</evidence>
<keyword evidence="1" id="KW-0812">Transmembrane</keyword>
<dbReference type="AlphaFoldDB" id="A0A1J4KH87"/>
<gene>
    <name evidence="2" type="ORF">TRFO_19910</name>
</gene>
<protein>
    <submittedName>
        <fullName evidence="2">Uncharacterized protein</fullName>
    </submittedName>
</protein>
<dbReference type="Proteomes" id="UP000179807">
    <property type="component" value="Unassembled WGS sequence"/>
</dbReference>
<dbReference type="VEuPathDB" id="TrichDB:TRFO_19910"/>
<reference evidence="2" key="1">
    <citation type="submission" date="2016-10" db="EMBL/GenBank/DDBJ databases">
        <authorList>
            <person name="Benchimol M."/>
            <person name="Almeida L.G."/>
            <person name="Vasconcelos A.T."/>
            <person name="Perreira-Neves A."/>
            <person name="Rosa I.A."/>
            <person name="Tasca T."/>
            <person name="Bogo M.R."/>
            <person name="de Souza W."/>
        </authorList>
    </citation>
    <scope>NUCLEOTIDE SEQUENCE [LARGE SCALE GENOMIC DNA]</scope>
    <source>
        <strain evidence="2">K</strain>
    </source>
</reference>
<keyword evidence="3" id="KW-1185">Reference proteome</keyword>
<feature type="transmembrane region" description="Helical" evidence="1">
    <location>
        <begin position="6"/>
        <end position="27"/>
    </location>
</feature>
<evidence type="ECO:0000313" key="3">
    <source>
        <dbReference type="Proteomes" id="UP000179807"/>
    </source>
</evidence>
<organism evidence="2 3">
    <name type="scientific">Tritrichomonas foetus</name>
    <dbReference type="NCBI Taxonomy" id="1144522"/>
    <lineage>
        <taxon>Eukaryota</taxon>
        <taxon>Metamonada</taxon>
        <taxon>Parabasalia</taxon>
        <taxon>Tritrichomonadida</taxon>
        <taxon>Tritrichomonadidae</taxon>
        <taxon>Tritrichomonas</taxon>
    </lineage>
</organism>
<dbReference type="SUPFAM" id="SSF56024">
    <property type="entry name" value="Phospholipase D/nuclease"/>
    <property type="match status" value="1"/>
</dbReference>
<proteinExistence type="predicted"/>
<dbReference type="RefSeq" id="XP_068363903.1">
    <property type="nucleotide sequence ID" value="XM_068501087.1"/>
</dbReference>
<keyword evidence="1" id="KW-1133">Transmembrane helix</keyword>
<keyword evidence="1" id="KW-0472">Membrane</keyword>
<evidence type="ECO:0000256" key="1">
    <source>
        <dbReference type="SAM" id="Phobius"/>
    </source>
</evidence>
<name>A0A1J4KH87_9EUKA</name>
<dbReference type="Gene3D" id="3.30.870.10">
    <property type="entry name" value="Endonuclease Chain A"/>
    <property type="match status" value="1"/>
</dbReference>
<accession>A0A1J4KH87</accession>
<sequence length="272" mass="31397">MLLSWNYIWGICSGIFAIVFLVLGVVFGKNDTVIDVEPLVWIPSNDDLNYSFHETLVKLINESQESIYIFTQCFDKQISNDLIDILKSRHDNGIDIRLISKSNLSYDFLNFVNISSYKLTSDFFVFDEEKILFICESFSDGWNPITILFKNCKSIAKDVLAFYLLVQKIGEGKINDQTSSHWAHDLLVTENYLNPHTYQSGTIFFTQSLSKKIPPVRDIINETLTHITTIKLNYIKLITSGFVQQYGNQSMFYIQNELMKNGLSYSMYVENC</sequence>
<dbReference type="EMBL" id="MLAK01000603">
    <property type="protein sequence ID" value="OHT10767.1"/>
    <property type="molecule type" value="Genomic_DNA"/>
</dbReference>
<comment type="caution">
    <text evidence="2">The sequence shown here is derived from an EMBL/GenBank/DDBJ whole genome shotgun (WGS) entry which is preliminary data.</text>
</comment>